<feature type="compositionally biased region" description="Basic and acidic residues" evidence="14">
    <location>
        <begin position="940"/>
        <end position="950"/>
    </location>
</feature>
<evidence type="ECO:0000259" key="18">
    <source>
        <dbReference type="PROSITE" id="PS50865"/>
    </source>
</evidence>
<keyword evidence="9 12" id="KW-0103">Bromodomain</keyword>
<dbReference type="EMBL" id="QDEB01092937">
    <property type="protein sequence ID" value="RZC32983.1"/>
    <property type="molecule type" value="Genomic_DNA"/>
</dbReference>
<keyword evidence="5 13" id="KW-0863">Zinc-finger</keyword>
<evidence type="ECO:0000313" key="20">
    <source>
        <dbReference type="Proteomes" id="UP000292052"/>
    </source>
</evidence>
<dbReference type="Gene3D" id="2.30.30.140">
    <property type="match status" value="1"/>
</dbReference>
<protein>
    <submittedName>
        <fullName evidence="19">Protein kinase C-binding protein 1</fullName>
    </submittedName>
</protein>
<dbReference type="SUPFAM" id="SSF144232">
    <property type="entry name" value="HIT/MYND zinc finger-like"/>
    <property type="match status" value="1"/>
</dbReference>
<reference evidence="19 20" key="1">
    <citation type="submission" date="2017-03" db="EMBL/GenBank/DDBJ databases">
        <title>Genome of the blue death feigning beetle - Asbolus verrucosus.</title>
        <authorList>
            <person name="Rider S.D."/>
        </authorList>
    </citation>
    <scope>NUCLEOTIDE SEQUENCE [LARGE SCALE GENOMIC DNA]</scope>
    <source>
        <strain evidence="19">Butters</strain>
        <tissue evidence="19">Head and leg muscle</tissue>
    </source>
</reference>
<feature type="domain" description="PHD-type" evidence="16">
    <location>
        <begin position="236"/>
        <end position="281"/>
    </location>
</feature>
<feature type="compositionally biased region" description="Polar residues" evidence="14">
    <location>
        <begin position="834"/>
        <end position="844"/>
    </location>
</feature>
<dbReference type="InterPro" id="IPR001487">
    <property type="entry name" value="Bromodomain"/>
</dbReference>
<keyword evidence="19" id="KW-0418">Kinase</keyword>
<gene>
    <name evidence="19" type="ORF">BDFB_001813</name>
</gene>
<dbReference type="OrthoDB" id="298344at2759"/>
<evidence type="ECO:0000259" key="16">
    <source>
        <dbReference type="PROSITE" id="PS50016"/>
    </source>
</evidence>
<evidence type="ECO:0000256" key="3">
    <source>
        <dbReference type="ARBA" id="ARBA00022454"/>
    </source>
</evidence>
<dbReference type="CDD" id="cd15538">
    <property type="entry name" value="PHD_PRKCBP1"/>
    <property type="match status" value="1"/>
</dbReference>
<evidence type="ECO:0000256" key="2">
    <source>
        <dbReference type="ARBA" id="ARBA00004286"/>
    </source>
</evidence>
<dbReference type="FunFam" id="6.10.140.2220:FF:000002">
    <property type="entry name" value="Protein kinase C-binding protein 1 isoform C"/>
    <property type="match status" value="1"/>
</dbReference>
<evidence type="ECO:0000256" key="7">
    <source>
        <dbReference type="ARBA" id="ARBA00022853"/>
    </source>
</evidence>
<feature type="non-terminal residue" evidence="19">
    <location>
        <position position="1491"/>
    </location>
</feature>
<feature type="region of interest" description="Disordered" evidence="14">
    <location>
        <begin position="713"/>
        <end position="875"/>
    </location>
</feature>
<sequence length="1491" mass="166709">MSETEKQQIEVEEQSELITQLVSSTSAQIKVTAGDDNGEMIEESSLNGCDSTTEVNESVLEPAGSQEVEPVESTSQGSDDGDDTLLDSTDKTETSSFDDAHKTEEPPPQTSESHSENESSAVKTSRELKSILALSKEAKLDTNLSTHRRKTLDKVKGKLKSTMKITNFPVTAESELENFDVKIEEKSGKKVAKKRKSSLVESVTEGAAGEDTKKSLQQGVQGLSDDFVMLKKPNKDIFCWRCHHDCVQIACETCPRTYHLKCLKQTVVDVEHWPCPECVSILKAENTQTRSKAMKGMSLEHLCSLLKFAVKRMIQCSGSEPFIHSVDEKQFPEYRSYIIQPMTLTMLEKNIKDNSYGSTQAFEADAKWILHNNQSKLTTAAKTIVKICKQEMAEIENCPSCYLNANTKKHTWFVEVCPKPHLLVWAKLKGFPYWPAKVMSINSSGMADVRFFGAHDKAWVNVKECYLYSVKDPNSGKQKRNDIIECVKELELYVDNLREIYGRVNFAPFKTPLEPDSQLKQLQIFLPNYRNDGKESSKKVKDFGKVDGKTLNRSVSNENLNSDERNSSSESEDDNDEEDENKDDGKAKKKNEENTSGDIQISCHFAKERSMTRIDYRDTSSDKPKLIAKPIKTILIRKRYSTDNVTENAPKILRANITKRNDSVRLSLDNHVKTTANAETKNKTIHIDEHKSTSPQSKLKITDQLIKKLEDLDEEKDLNKNDEKSEAEPDKKADDVNEVSSKHIESENLNSDQISGQSEARAAKEKEDNKNVSVESNENIKSDEKVAEVTEIQKFARENSSELDESHVMEEDEGAKSVQNTEVEMDEANIRNIIHSSLVTPENSSSKKTEVEVNKKRKRVEETKDDSREETEEMKLFPPNKMVKLVPIENILQKKNDVVEINTDTTPNKPEQLIVLKEIRVVKDGKEVKNKTNQSSDAGDANRAKETPVKIKNEVESDDDNNDVQYMEAKRQYLSALNISEKQKFPIKPKAHEIRTRSKTEEKKSKSVDNLTKVIEDVASRSTDNPAVVNKTIEPVKEIYIKSLSKMQTPKHKARKSFPTPNYNKKTIVARKLVPKTGMDDELTIVNATTLQPTGNVMILPKLHYNKPIPINRDISSPPVLTMLPRPSAEPSANKKILEGSQNYIPQNEEEALRNAGGSSSGGGGGGGILLNNLLTGGSVSTPPIVEVESQSSQIDVELGALKEILPENVSKGVSEILCQPPPKLKPKPLNILNNTVDSGAPSTAGPLSSRINTITQKLSDYFRGLLVEAINDLGKSNNPEAAISSLKYEIEELNHKHGIELAEIRRNVSIVLKDIQKCVVEERERIINETKANCEIEMMKRVEEAKSKQWCANCSKEAQFYCCWNTSYCDYPCQQKHWLKHMSKCTQTASQNQTVTTTPVRQSGQQLVLTPTTAPKFGALFAKPQKVYLKRTNTPFKQTTGSHITLVESTPGNFELLGSGPIAVNGKILASTSVIEKIKSGNIVTVTAPS</sequence>
<name>A0A482VJT3_ASBVE</name>
<dbReference type="InterPro" id="IPR000313">
    <property type="entry name" value="PWWP_dom"/>
</dbReference>
<dbReference type="SMART" id="SM00297">
    <property type="entry name" value="BROMO"/>
    <property type="match status" value="1"/>
</dbReference>
<dbReference type="PANTHER" id="PTHR46453">
    <property type="entry name" value="PROTEIN KINASE C-BINDING PROTEIN 1"/>
    <property type="match status" value="1"/>
</dbReference>
<dbReference type="SUPFAM" id="SSF57903">
    <property type="entry name" value="FYVE/PHD zinc finger"/>
    <property type="match status" value="1"/>
</dbReference>
<dbReference type="GO" id="GO:0005737">
    <property type="term" value="C:cytoplasm"/>
    <property type="evidence" value="ECO:0007669"/>
    <property type="project" value="TreeGrafter"/>
</dbReference>
<feature type="domain" description="Bromo" evidence="15">
    <location>
        <begin position="319"/>
        <end position="372"/>
    </location>
</feature>
<dbReference type="InterPro" id="IPR044075">
    <property type="entry name" value="PRKCBP1_PHD"/>
</dbReference>
<proteinExistence type="predicted"/>
<dbReference type="PROSITE" id="PS50865">
    <property type="entry name" value="ZF_MYND_2"/>
    <property type="match status" value="1"/>
</dbReference>
<evidence type="ECO:0000256" key="4">
    <source>
        <dbReference type="ARBA" id="ARBA00022723"/>
    </source>
</evidence>
<dbReference type="Proteomes" id="UP000292052">
    <property type="component" value="Unassembled WGS sequence"/>
</dbReference>
<keyword evidence="3" id="KW-0158">Chromosome</keyword>
<dbReference type="Gene3D" id="1.20.920.10">
    <property type="entry name" value="Bromodomain-like"/>
    <property type="match status" value="1"/>
</dbReference>
<evidence type="ECO:0000259" key="17">
    <source>
        <dbReference type="PROSITE" id="PS50812"/>
    </source>
</evidence>
<evidence type="ECO:0000256" key="12">
    <source>
        <dbReference type="PROSITE-ProRule" id="PRU00035"/>
    </source>
</evidence>
<dbReference type="Gene3D" id="3.30.40.10">
    <property type="entry name" value="Zinc/RING finger domain, C3HC4 (zinc finger)"/>
    <property type="match status" value="1"/>
</dbReference>
<feature type="region of interest" description="Disordered" evidence="14">
    <location>
        <begin position="31"/>
        <end position="126"/>
    </location>
</feature>
<keyword evidence="19" id="KW-0808">Transferase</keyword>
<feature type="compositionally biased region" description="Basic and acidic residues" evidence="14">
    <location>
        <begin position="845"/>
        <end position="867"/>
    </location>
</feature>
<evidence type="ECO:0000256" key="8">
    <source>
        <dbReference type="ARBA" id="ARBA00023015"/>
    </source>
</evidence>
<feature type="compositionally biased region" description="Basic and acidic residues" evidence="14">
    <location>
        <begin position="583"/>
        <end position="593"/>
    </location>
</feature>
<dbReference type="Pfam" id="PF00439">
    <property type="entry name" value="Bromodomain"/>
    <property type="match status" value="1"/>
</dbReference>
<evidence type="ECO:0000259" key="15">
    <source>
        <dbReference type="PROSITE" id="PS50014"/>
    </source>
</evidence>
<feature type="compositionally biased region" description="Basic and acidic residues" evidence="14">
    <location>
        <begin position="533"/>
        <end position="550"/>
    </location>
</feature>
<keyword evidence="4" id="KW-0479">Metal-binding</keyword>
<keyword evidence="11" id="KW-0539">Nucleus</keyword>
<evidence type="ECO:0000256" key="11">
    <source>
        <dbReference type="ARBA" id="ARBA00023242"/>
    </source>
</evidence>
<dbReference type="STRING" id="1661398.A0A482VJT3"/>
<keyword evidence="6" id="KW-0862">Zinc</keyword>
<feature type="domain" description="PWWP" evidence="17">
    <location>
        <begin position="420"/>
        <end position="471"/>
    </location>
</feature>
<dbReference type="Pfam" id="PF24324">
    <property type="entry name" value="MYND_ZMYND11_ZMYD8"/>
    <property type="match status" value="1"/>
</dbReference>
<dbReference type="SMART" id="SM00293">
    <property type="entry name" value="PWWP"/>
    <property type="match status" value="1"/>
</dbReference>
<feature type="region of interest" description="Disordered" evidence="14">
    <location>
        <begin position="533"/>
        <end position="603"/>
    </location>
</feature>
<feature type="domain" description="MYND-type" evidence="18">
    <location>
        <begin position="1352"/>
        <end position="1386"/>
    </location>
</feature>
<feature type="region of interest" description="Disordered" evidence="14">
    <location>
        <begin position="927"/>
        <end position="950"/>
    </location>
</feature>
<dbReference type="GO" id="GO:0005634">
    <property type="term" value="C:nucleus"/>
    <property type="evidence" value="ECO:0007669"/>
    <property type="project" value="UniProtKB-SubCell"/>
</dbReference>
<evidence type="ECO:0000313" key="19">
    <source>
        <dbReference type="EMBL" id="RZC32983.1"/>
    </source>
</evidence>
<dbReference type="InterPro" id="IPR057053">
    <property type="entry name" value="MYND_ZMYND11_ZMYD8"/>
</dbReference>
<evidence type="ECO:0000256" key="9">
    <source>
        <dbReference type="ARBA" id="ARBA00023117"/>
    </source>
</evidence>
<organism evidence="19 20">
    <name type="scientific">Asbolus verrucosus</name>
    <name type="common">Desert ironclad beetle</name>
    <dbReference type="NCBI Taxonomy" id="1661398"/>
    <lineage>
        <taxon>Eukaryota</taxon>
        <taxon>Metazoa</taxon>
        <taxon>Ecdysozoa</taxon>
        <taxon>Arthropoda</taxon>
        <taxon>Hexapoda</taxon>
        <taxon>Insecta</taxon>
        <taxon>Pterygota</taxon>
        <taxon>Neoptera</taxon>
        <taxon>Endopterygota</taxon>
        <taxon>Coleoptera</taxon>
        <taxon>Polyphaga</taxon>
        <taxon>Cucujiformia</taxon>
        <taxon>Tenebrionidae</taxon>
        <taxon>Pimeliinae</taxon>
        <taxon>Asbolus</taxon>
    </lineage>
</organism>
<evidence type="ECO:0000256" key="10">
    <source>
        <dbReference type="ARBA" id="ARBA00023163"/>
    </source>
</evidence>
<feature type="compositionally biased region" description="Basic and acidic residues" evidence="14">
    <location>
        <begin position="717"/>
        <end position="746"/>
    </location>
</feature>
<accession>A0A482VJT3</accession>
<keyword evidence="8" id="KW-0805">Transcription regulation</keyword>
<comment type="caution">
    <text evidence="19">The sequence shown here is derived from an EMBL/GenBank/DDBJ whole genome shotgun (WGS) entry which is preliminary data.</text>
</comment>
<feature type="compositionally biased region" description="Basic and acidic residues" evidence="14">
    <location>
        <begin position="794"/>
        <end position="809"/>
    </location>
</feature>
<evidence type="ECO:0000256" key="6">
    <source>
        <dbReference type="ARBA" id="ARBA00022833"/>
    </source>
</evidence>
<dbReference type="SUPFAM" id="SSF63748">
    <property type="entry name" value="Tudor/PWWP/MBT"/>
    <property type="match status" value="1"/>
</dbReference>
<keyword evidence="7" id="KW-0156">Chromatin regulator</keyword>
<feature type="compositionally biased region" description="Basic and acidic residues" evidence="14">
    <location>
        <begin position="778"/>
        <end position="788"/>
    </location>
</feature>
<dbReference type="InterPro" id="IPR056987">
    <property type="entry name" value="ZMYND8_CC"/>
</dbReference>
<dbReference type="SUPFAM" id="SSF47370">
    <property type="entry name" value="Bromodomain"/>
    <property type="match status" value="1"/>
</dbReference>
<evidence type="ECO:0000256" key="1">
    <source>
        <dbReference type="ARBA" id="ARBA00004123"/>
    </source>
</evidence>
<dbReference type="PANTHER" id="PTHR46453:SF5">
    <property type="entry name" value="PROTEIN KINASE C-BINDING PROTEIN 1 ISOFORM X1"/>
    <property type="match status" value="1"/>
</dbReference>
<dbReference type="InterPro" id="IPR036427">
    <property type="entry name" value="Bromodomain-like_sf"/>
</dbReference>
<dbReference type="InterPro" id="IPR013083">
    <property type="entry name" value="Znf_RING/FYVE/PHD"/>
</dbReference>
<evidence type="ECO:0000256" key="5">
    <source>
        <dbReference type="ARBA" id="ARBA00022771"/>
    </source>
</evidence>
<feature type="compositionally biased region" description="Polar residues" evidence="14">
    <location>
        <begin position="747"/>
        <end position="758"/>
    </location>
</feature>
<dbReference type="PROSITE" id="PS50014">
    <property type="entry name" value="BROMODOMAIN_2"/>
    <property type="match status" value="1"/>
</dbReference>
<keyword evidence="10" id="KW-0804">Transcription</keyword>
<dbReference type="GO" id="GO:0140006">
    <property type="term" value="F:histone H3 reader activity"/>
    <property type="evidence" value="ECO:0007669"/>
    <property type="project" value="UniProtKB-ARBA"/>
</dbReference>
<dbReference type="Pfam" id="PF00855">
    <property type="entry name" value="PWWP"/>
    <property type="match status" value="1"/>
</dbReference>
<keyword evidence="20" id="KW-1185">Reference proteome</keyword>
<dbReference type="PROSITE" id="PS50016">
    <property type="entry name" value="ZF_PHD_2"/>
    <property type="match status" value="1"/>
</dbReference>
<dbReference type="GO" id="GO:0003714">
    <property type="term" value="F:transcription corepressor activity"/>
    <property type="evidence" value="ECO:0007669"/>
    <property type="project" value="TreeGrafter"/>
</dbReference>
<dbReference type="InterPro" id="IPR011011">
    <property type="entry name" value="Znf_FYVE_PHD"/>
</dbReference>
<feature type="compositionally biased region" description="Basic and acidic residues" evidence="14">
    <location>
        <begin position="761"/>
        <end position="770"/>
    </location>
</feature>
<dbReference type="InterPro" id="IPR002893">
    <property type="entry name" value="Znf_MYND"/>
</dbReference>
<dbReference type="GO" id="GO:0016301">
    <property type="term" value="F:kinase activity"/>
    <property type="evidence" value="ECO:0007669"/>
    <property type="project" value="UniProtKB-KW"/>
</dbReference>
<evidence type="ECO:0000256" key="14">
    <source>
        <dbReference type="SAM" id="MobiDB-lite"/>
    </source>
</evidence>
<dbReference type="Pfam" id="PF23460">
    <property type="entry name" value="ZMYND8_CC"/>
    <property type="match status" value="1"/>
</dbReference>
<dbReference type="PROSITE" id="PS01360">
    <property type="entry name" value="ZF_MYND_1"/>
    <property type="match status" value="1"/>
</dbReference>
<comment type="subcellular location">
    <subcellularLocation>
        <location evidence="2">Chromosome</location>
    </subcellularLocation>
    <subcellularLocation>
        <location evidence="1">Nucleus</location>
    </subcellularLocation>
</comment>
<dbReference type="GO" id="GO:0005694">
    <property type="term" value="C:chromosome"/>
    <property type="evidence" value="ECO:0007669"/>
    <property type="project" value="UniProtKB-SubCell"/>
</dbReference>
<dbReference type="PROSITE" id="PS50812">
    <property type="entry name" value="PWWP"/>
    <property type="match status" value="1"/>
</dbReference>
<dbReference type="InterPro" id="IPR019787">
    <property type="entry name" value="Znf_PHD-finger"/>
</dbReference>
<feature type="compositionally biased region" description="Polar residues" evidence="14">
    <location>
        <begin position="44"/>
        <end position="56"/>
    </location>
</feature>
<feature type="compositionally biased region" description="Basic and acidic residues" evidence="14">
    <location>
        <begin position="88"/>
        <end position="105"/>
    </location>
</feature>
<dbReference type="GO" id="GO:0008270">
    <property type="term" value="F:zinc ion binding"/>
    <property type="evidence" value="ECO:0007669"/>
    <property type="project" value="UniProtKB-KW"/>
</dbReference>
<feature type="compositionally biased region" description="Acidic residues" evidence="14">
    <location>
        <begin position="570"/>
        <end position="582"/>
    </location>
</feature>
<dbReference type="CDD" id="cd20160">
    <property type="entry name" value="PWWP_PRKCBP1"/>
    <property type="match status" value="1"/>
</dbReference>
<evidence type="ECO:0000256" key="13">
    <source>
        <dbReference type="PROSITE-ProRule" id="PRU00134"/>
    </source>
</evidence>